<evidence type="ECO:0000256" key="2">
    <source>
        <dbReference type="ARBA" id="ARBA00023136"/>
    </source>
</evidence>
<evidence type="ECO:0000313" key="4">
    <source>
        <dbReference type="EMBL" id="KAG6389634.1"/>
    </source>
</evidence>
<evidence type="ECO:0008006" key="6">
    <source>
        <dbReference type="Google" id="ProtNLM"/>
    </source>
</evidence>
<gene>
    <name evidence="4" type="ORF">SASPL_151106</name>
</gene>
<proteinExistence type="predicted"/>
<reference evidence="4" key="1">
    <citation type="submission" date="2018-01" db="EMBL/GenBank/DDBJ databases">
        <authorList>
            <person name="Mao J.F."/>
        </authorList>
    </citation>
    <scope>NUCLEOTIDE SEQUENCE</scope>
    <source>
        <strain evidence="4">Huo1</strain>
        <tissue evidence="4">Leaf</tissue>
    </source>
</reference>
<evidence type="ECO:0000256" key="3">
    <source>
        <dbReference type="SAM" id="Phobius"/>
    </source>
</evidence>
<dbReference type="GO" id="GO:0098542">
    <property type="term" value="P:defense response to other organism"/>
    <property type="evidence" value="ECO:0007669"/>
    <property type="project" value="InterPro"/>
</dbReference>
<dbReference type="OrthoDB" id="1875580at2759"/>
<comment type="subcellular location">
    <subcellularLocation>
        <location evidence="1">Membrane</location>
    </subcellularLocation>
</comment>
<keyword evidence="5" id="KW-1185">Reference proteome</keyword>
<evidence type="ECO:0000256" key="1">
    <source>
        <dbReference type="ARBA" id="ARBA00004370"/>
    </source>
</evidence>
<dbReference type="EMBL" id="PNBA02000020">
    <property type="protein sequence ID" value="KAG6389634.1"/>
    <property type="molecule type" value="Genomic_DNA"/>
</dbReference>
<keyword evidence="3" id="KW-1133">Transmembrane helix</keyword>
<dbReference type="PANTHER" id="PTHR31234:SF66">
    <property type="entry name" value="LATE EMBRYOGENESIS ABUNDANT PROTEIN"/>
    <property type="match status" value="1"/>
</dbReference>
<dbReference type="InterPro" id="IPR044839">
    <property type="entry name" value="NDR1-like"/>
</dbReference>
<dbReference type="PANTHER" id="PTHR31234">
    <property type="entry name" value="LATE EMBRYOGENESIS ABUNDANT (LEA) HYDROXYPROLINE-RICH GLYCOPROTEIN FAMILY"/>
    <property type="match status" value="1"/>
</dbReference>
<organism evidence="4">
    <name type="scientific">Salvia splendens</name>
    <name type="common">Scarlet sage</name>
    <dbReference type="NCBI Taxonomy" id="180675"/>
    <lineage>
        <taxon>Eukaryota</taxon>
        <taxon>Viridiplantae</taxon>
        <taxon>Streptophyta</taxon>
        <taxon>Embryophyta</taxon>
        <taxon>Tracheophyta</taxon>
        <taxon>Spermatophyta</taxon>
        <taxon>Magnoliopsida</taxon>
        <taxon>eudicotyledons</taxon>
        <taxon>Gunneridae</taxon>
        <taxon>Pentapetalae</taxon>
        <taxon>asterids</taxon>
        <taxon>lamiids</taxon>
        <taxon>Lamiales</taxon>
        <taxon>Lamiaceae</taxon>
        <taxon>Nepetoideae</taxon>
        <taxon>Mentheae</taxon>
        <taxon>Salviinae</taxon>
        <taxon>Salvia</taxon>
        <taxon>Salvia subgen. Calosphace</taxon>
        <taxon>core Calosphace</taxon>
    </lineage>
</organism>
<sequence length="199" mass="22448">MPKRLGPNQTTHPLIWCVSIVCAILTVLVIIGGIVVFIGYATIRPKVPQVSVERAQMDTIYFDQSNLMMLQATIVIKADNDNTRAHARFYDMTYILSFRNQKIAILKADPFDVKPNHSLELNFVAQSHSIPLNQEEADAVNLSLEQRVVDLDLKGMSRTRWKVWLVGSVKYALHLDCKLLLPVNQTTIHHPPACTSRTS</sequence>
<keyword evidence="3" id="KW-0812">Transmembrane</keyword>
<accession>A0A8X8W8L2</accession>
<protein>
    <recommendedName>
        <fullName evidence="6">Late embryogenesis abundant protein LEA-2 subgroup domain-containing protein</fullName>
    </recommendedName>
</protein>
<dbReference type="AlphaFoldDB" id="A0A8X8W8L2"/>
<keyword evidence="2 3" id="KW-0472">Membrane</keyword>
<reference evidence="4" key="2">
    <citation type="submission" date="2020-08" db="EMBL/GenBank/DDBJ databases">
        <title>Plant Genome Project.</title>
        <authorList>
            <person name="Zhang R.-G."/>
        </authorList>
    </citation>
    <scope>NUCLEOTIDE SEQUENCE</scope>
    <source>
        <strain evidence="4">Huo1</strain>
        <tissue evidence="4">Leaf</tissue>
    </source>
</reference>
<comment type="caution">
    <text evidence="4">The sequence shown here is derived from an EMBL/GenBank/DDBJ whole genome shotgun (WGS) entry which is preliminary data.</text>
</comment>
<evidence type="ECO:0000313" key="5">
    <source>
        <dbReference type="Proteomes" id="UP000298416"/>
    </source>
</evidence>
<dbReference type="Proteomes" id="UP000298416">
    <property type="component" value="Unassembled WGS sequence"/>
</dbReference>
<name>A0A8X8W8L2_SALSN</name>
<dbReference type="GO" id="GO:0005886">
    <property type="term" value="C:plasma membrane"/>
    <property type="evidence" value="ECO:0007669"/>
    <property type="project" value="TreeGrafter"/>
</dbReference>
<feature type="transmembrane region" description="Helical" evidence="3">
    <location>
        <begin position="13"/>
        <end position="41"/>
    </location>
</feature>